<evidence type="ECO:0000313" key="2">
    <source>
        <dbReference type="Proteomes" id="UP001431429"/>
    </source>
</evidence>
<protein>
    <submittedName>
        <fullName evidence="1">Uncharacterized protein</fullName>
    </submittedName>
</protein>
<organism evidence="1 2">
    <name type="scientific">Streptomyces albipurpureus</name>
    <dbReference type="NCBI Taxonomy" id="2897419"/>
    <lineage>
        <taxon>Bacteria</taxon>
        <taxon>Bacillati</taxon>
        <taxon>Actinomycetota</taxon>
        <taxon>Actinomycetes</taxon>
        <taxon>Kitasatosporales</taxon>
        <taxon>Streptomycetaceae</taxon>
        <taxon>Streptomyces</taxon>
    </lineage>
</organism>
<accession>A0ABT0UNG6</accession>
<reference evidence="1" key="1">
    <citation type="submission" date="2022-06" db="EMBL/GenBank/DDBJ databases">
        <title>Genome public.</title>
        <authorList>
            <person name="Sun Q."/>
        </authorList>
    </citation>
    <scope>NUCLEOTIDE SEQUENCE</scope>
    <source>
        <strain evidence="1">CWNU-1</strain>
    </source>
</reference>
<evidence type="ECO:0000313" key="1">
    <source>
        <dbReference type="EMBL" id="MCM2389155.1"/>
    </source>
</evidence>
<name>A0ABT0UNG6_9ACTN</name>
<dbReference type="Proteomes" id="UP001431429">
    <property type="component" value="Unassembled WGS sequence"/>
</dbReference>
<dbReference type="EMBL" id="JAMQAW010000010">
    <property type="protein sequence ID" value="MCM2389155.1"/>
    <property type="molecule type" value="Genomic_DNA"/>
</dbReference>
<dbReference type="RefSeq" id="WP_250919783.1">
    <property type="nucleotide sequence ID" value="NZ_JAMQAW010000010.1"/>
</dbReference>
<gene>
    <name evidence="1" type="ORF">NBG84_12755</name>
</gene>
<proteinExistence type="predicted"/>
<keyword evidence="2" id="KW-1185">Reference proteome</keyword>
<sequence length="88" mass="9437">MDDRIAVEGSAGAEERPIAAEIGDVVRDIRKKGRVGRVMGRVGPHYQLRPLNGGVEWEAPAEDLAPAEQSDAMRADVIKANADSRTGL</sequence>
<comment type="caution">
    <text evidence="1">The sequence shown here is derived from an EMBL/GenBank/DDBJ whole genome shotgun (WGS) entry which is preliminary data.</text>
</comment>